<dbReference type="AlphaFoldDB" id="A0A399NVU9"/>
<name>A0A399NVU9_9MICO</name>
<organism evidence="2 3">
    <name type="scientific">Clavibacter nebraskensis</name>
    <dbReference type="NCBI Taxonomy" id="31963"/>
    <lineage>
        <taxon>Bacteria</taxon>
        <taxon>Bacillati</taxon>
        <taxon>Actinomycetota</taxon>
        <taxon>Actinomycetes</taxon>
        <taxon>Micrococcales</taxon>
        <taxon>Microbacteriaceae</taxon>
        <taxon>Clavibacter</taxon>
    </lineage>
</organism>
<accession>A0A399NVU9</accession>
<feature type="non-terminal residue" evidence="2">
    <location>
        <position position="33"/>
    </location>
</feature>
<comment type="caution">
    <text evidence="2">The sequence shown here is derived from an EMBL/GenBank/DDBJ whole genome shotgun (WGS) entry which is preliminary data.</text>
</comment>
<gene>
    <name evidence="2" type="ORF">DZF97_17100</name>
</gene>
<dbReference type="EMBL" id="QWED01000991">
    <property type="protein sequence ID" value="RII97459.1"/>
    <property type="molecule type" value="Genomic_DNA"/>
</dbReference>
<protein>
    <submittedName>
        <fullName evidence="2">DUF4190 domain-containing protein</fullName>
    </submittedName>
</protein>
<evidence type="ECO:0000313" key="3">
    <source>
        <dbReference type="Proteomes" id="UP000265361"/>
    </source>
</evidence>
<evidence type="ECO:0000313" key="2">
    <source>
        <dbReference type="EMBL" id="RII97459.1"/>
    </source>
</evidence>
<reference evidence="2 3" key="1">
    <citation type="submission" date="2018-08" db="EMBL/GenBank/DDBJ databases">
        <title>Genome Sequence of Clavibacter michiganensis Subspecies type strains, and the Atypical Peach-Colored Strains Isolated from Tomato.</title>
        <authorList>
            <person name="Osdaghi E."/>
            <person name="Portier P."/>
            <person name="Briand M."/>
            <person name="Jacques M.-A."/>
        </authorList>
    </citation>
    <scope>NUCLEOTIDE SEQUENCE [LARGE SCALE GENOMIC DNA]</scope>
    <source>
        <strain evidence="2 3">CFBP 7577</strain>
    </source>
</reference>
<dbReference type="Proteomes" id="UP000265361">
    <property type="component" value="Unassembled WGS sequence"/>
</dbReference>
<proteinExistence type="predicted"/>
<feature type="region of interest" description="Disordered" evidence="1">
    <location>
        <begin position="1"/>
        <end position="33"/>
    </location>
</feature>
<sequence>MSAQEPTVPEPAPVSWSPVAPPVAPPVDPGAPP</sequence>
<evidence type="ECO:0000256" key="1">
    <source>
        <dbReference type="SAM" id="MobiDB-lite"/>
    </source>
</evidence>
<feature type="compositionally biased region" description="Pro residues" evidence="1">
    <location>
        <begin position="19"/>
        <end position="33"/>
    </location>
</feature>